<dbReference type="AlphaFoldDB" id="A0A1S4D2T4"/>
<reference evidence="2" key="1">
    <citation type="journal article" date="2014" name="Nat. Commun.">
        <title>The tobacco genome sequence and its comparison with those of tomato and potato.</title>
        <authorList>
            <person name="Sierro N."/>
            <person name="Battey J.N."/>
            <person name="Ouadi S."/>
            <person name="Bakaher N."/>
            <person name="Bovet L."/>
            <person name="Willig A."/>
            <person name="Goepfert S."/>
            <person name="Peitsch M.C."/>
            <person name="Ivanov N.V."/>
        </authorList>
    </citation>
    <scope>NUCLEOTIDE SEQUENCE [LARGE SCALE GENOMIC DNA]</scope>
</reference>
<evidence type="ECO:0000259" key="1">
    <source>
        <dbReference type="Pfam" id="PF13966"/>
    </source>
</evidence>
<feature type="domain" description="Reverse transcriptase zinc-binding" evidence="1">
    <location>
        <begin position="13"/>
        <end position="95"/>
    </location>
</feature>
<dbReference type="GeneID" id="107825262"/>
<reference evidence="3" key="2">
    <citation type="submission" date="2025-08" db="UniProtKB">
        <authorList>
            <consortium name="RefSeq"/>
        </authorList>
    </citation>
    <scope>IDENTIFICATION</scope>
    <source>
        <tissue evidence="3">Leaf</tissue>
    </source>
</reference>
<keyword evidence="2" id="KW-1185">Reference proteome</keyword>
<gene>
    <name evidence="3" type="primary">LOC107825262</name>
</gene>
<dbReference type="Pfam" id="PF13966">
    <property type="entry name" value="zf-RVT"/>
    <property type="match status" value="1"/>
</dbReference>
<dbReference type="Proteomes" id="UP000790787">
    <property type="component" value="Chromosome 2"/>
</dbReference>
<protein>
    <submittedName>
        <fullName evidence="3">Uncharacterized protein LOC107825262</fullName>
    </submittedName>
</protein>
<accession>A0A1S4D2T4</accession>
<dbReference type="InterPro" id="IPR026960">
    <property type="entry name" value="RVT-Znf"/>
</dbReference>
<evidence type="ECO:0000313" key="3">
    <source>
        <dbReference type="RefSeq" id="XP_016507579.1"/>
    </source>
</evidence>
<name>A0A1S4D2T4_TOBAC</name>
<proteinExistence type="predicted"/>
<dbReference type="RefSeq" id="XP_016507579.1">
    <property type="nucleotide sequence ID" value="XM_016652093.1"/>
</dbReference>
<sequence length="117" mass="13927">MALIQDIKTGSLIKQMYLKLIGDNERIPWKTLRFGDDTRPKAQFTVWLQMHGKLMTVDRLASWGINIDPICNLCNSYSETRNHVFMEYPFSNKVWEGVLKWMKVPLFRTTQWEQMEK</sequence>
<evidence type="ECO:0000313" key="2">
    <source>
        <dbReference type="Proteomes" id="UP000790787"/>
    </source>
</evidence>
<dbReference type="KEGG" id="nta:107825262"/>
<dbReference type="PaxDb" id="4097-A0A1S4D2T4"/>
<organism evidence="2 3">
    <name type="scientific">Nicotiana tabacum</name>
    <name type="common">Common tobacco</name>
    <dbReference type="NCBI Taxonomy" id="4097"/>
    <lineage>
        <taxon>Eukaryota</taxon>
        <taxon>Viridiplantae</taxon>
        <taxon>Streptophyta</taxon>
        <taxon>Embryophyta</taxon>
        <taxon>Tracheophyta</taxon>
        <taxon>Spermatophyta</taxon>
        <taxon>Magnoliopsida</taxon>
        <taxon>eudicotyledons</taxon>
        <taxon>Gunneridae</taxon>
        <taxon>Pentapetalae</taxon>
        <taxon>asterids</taxon>
        <taxon>lamiids</taxon>
        <taxon>Solanales</taxon>
        <taxon>Solanaceae</taxon>
        <taxon>Nicotianoideae</taxon>
        <taxon>Nicotianeae</taxon>
        <taxon>Nicotiana</taxon>
    </lineage>
</organism>
<dbReference type="OrthoDB" id="1244997at2759"/>